<evidence type="ECO:0000256" key="2">
    <source>
        <dbReference type="SAM" id="SignalP"/>
    </source>
</evidence>
<keyword evidence="1" id="KW-1133">Transmembrane helix</keyword>
<dbReference type="EMBL" id="OZ037953">
    <property type="protein sequence ID" value="CAL1697599.1"/>
    <property type="molecule type" value="Genomic_DNA"/>
</dbReference>
<keyword evidence="1" id="KW-0472">Membrane</keyword>
<protein>
    <submittedName>
        <fullName evidence="3">Uncharacterized protein</fullName>
    </submittedName>
</protein>
<name>A0ABP1CST6_9APHY</name>
<keyword evidence="4" id="KW-1185">Reference proteome</keyword>
<reference evidence="4" key="1">
    <citation type="submission" date="2024-04" db="EMBL/GenBank/DDBJ databases">
        <authorList>
            <person name="Shaw F."/>
            <person name="Minotto A."/>
        </authorList>
    </citation>
    <scope>NUCLEOTIDE SEQUENCE [LARGE SCALE GENOMIC DNA]</scope>
</reference>
<keyword evidence="2" id="KW-0732">Signal</keyword>
<evidence type="ECO:0000313" key="3">
    <source>
        <dbReference type="EMBL" id="CAL1697599.1"/>
    </source>
</evidence>
<feature type="signal peptide" evidence="2">
    <location>
        <begin position="1"/>
        <end position="19"/>
    </location>
</feature>
<feature type="chain" id="PRO_5046807760" evidence="2">
    <location>
        <begin position="20"/>
        <end position="195"/>
    </location>
</feature>
<gene>
    <name evidence="3" type="ORF">GFSPODELE1_LOCUS1744</name>
</gene>
<evidence type="ECO:0000313" key="4">
    <source>
        <dbReference type="Proteomes" id="UP001497453"/>
    </source>
</evidence>
<feature type="transmembrane region" description="Helical" evidence="1">
    <location>
        <begin position="174"/>
        <end position="191"/>
    </location>
</feature>
<evidence type="ECO:0000256" key="1">
    <source>
        <dbReference type="SAM" id="Phobius"/>
    </source>
</evidence>
<keyword evidence="1" id="KW-0812">Transmembrane</keyword>
<organism evidence="3 4">
    <name type="scientific">Somion occarium</name>
    <dbReference type="NCBI Taxonomy" id="3059160"/>
    <lineage>
        <taxon>Eukaryota</taxon>
        <taxon>Fungi</taxon>
        <taxon>Dikarya</taxon>
        <taxon>Basidiomycota</taxon>
        <taxon>Agaricomycotina</taxon>
        <taxon>Agaricomycetes</taxon>
        <taxon>Polyporales</taxon>
        <taxon>Cerrenaceae</taxon>
        <taxon>Somion</taxon>
    </lineage>
</organism>
<accession>A0ABP1CST6</accession>
<proteinExistence type="predicted"/>
<dbReference type="Proteomes" id="UP001497453">
    <property type="component" value="Chromosome 10"/>
</dbReference>
<sequence length="195" mass="21256">MLPVELVLTLFATLATVQCMASKPAFHYAIELQSCESTPSMNATVTDSCVALCQPVQDARQLCNGAPDCTCDKAPPQSVQTCLQCHIDARPDLMSRREAILDIPSRVARYSFVCNALSPSESPTNAPPLSSTSDHPAVQVSELDELCVYGLPDIVIPQPSTFGTAVFEKLRNPWLTLIFVAMIIIFLAQSYEKFS</sequence>